<dbReference type="Proteomes" id="UP001418222">
    <property type="component" value="Unassembled WGS sequence"/>
</dbReference>
<dbReference type="AlphaFoldDB" id="A0AAP0GBU3"/>
<gene>
    <name evidence="1" type="ORF">KSP39_PZI005056</name>
</gene>
<evidence type="ECO:0000313" key="2">
    <source>
        <dbReference type="Proteomes" id="UP001418222"/>
    </source>
</evidence>
<accession>A0AAP0GBU3</accession>
<comment type="caution">
    <text evidence="1">The sequence shown here is derived from an EMBL/GenBank/DDBJ whole genome shotgun (WGS) entry which is preliminary data.</text>
</comment>
<keyword evidence="2" id="KW-1185">Reference proteome</keyword>
<dbReference type="EMBL" id="JBBWWQ010000004">
    <property type="protein sequence ID" value="KAK8949668.1"/>
    <property type="molecule type" value="Genomic_DNA"/>
</dbReference>
<protein>
    <submittedName>
        <fullName evidence="1">Uncharacterized protein</fullName>
    </submittedName>
</protein>
<organism evidence="1 2">
    <name type="scientific">Platanthera zijinensis</name>
    <dbReference type="NCBI Taxonomy" id="2320716"/>
    <lineage>
        <taxon>Eukaryota</taxon>
        <taxon>Viridiplantae</taxon>
        <taxon>Streptophyta</taxon>
        <taxon>Embryophyta</taxon>
        <taxon>Tracheophyta</taxon>
        <taxon>Spermatophyta</taxon>
        <taxon>Magnoliopsida</taxon>
        <taxon>Liliopsida</taxon>
        <taxon>Asparagales</taxon>
        <taxon>Orchidaceae</taxon>
        <taxon>Orchidoideae</taxon>
        <taxon>Orchideae</taxon>
        <taxon>Orchidinae</taxon>
        <taxon>Platanthera</taxon>
    </lineage>
</organism>
<name>A0AAP0GBU3_9ASPA</name>
<reference evidence="1 2" key="1">
    <citation type="journal article" date="2022" name="Nat. Plants">
        <title>Genomes of leafy and leafless Platanthera orchids illuminate the evolution of mycoheterotrophy.</title>
        <authorList>
            <person name="Li M.H."/>
            <person name="Liu K.W."/>
            <person name="Li Z."/>
            <person name="Lu H.C."/>
            <person name="Ye Q.L."/>
            <person name="Zhang D."/>
            <person name="Wang J.Y."/>
            <person name="Li Y.F."/>
            <person name="Zhong Z.M."/>
            <person name="Liu X."/>
            <person name="Yu X."/>
            <person name="Liu D.K."/>
            <person name="Tu X.D."/>
            <person name="Liu B."/>
            <person name="Hao Y."/>
            <person name="Liao X.Y."/>
            <person name="Jiang Y.T."/>
            <person name="Sun W.H."/>
            <person name="Chen J."/>
            <person name="Chen Y.Q."/>
            <person name="Ai Y."/>
            <person name="Zhai J.W."/>
            <person name="Wu S.S."/>
            <person name="Zhou Z."/>
            <person name="Hsiao Y.Y."/>
            <person name="Wu W.L."/>
            <person name="Chen Y.Y."/>
            <person name="Lin Y.F."/>
            <person name="Hsu J.L."/>
            <person name="Li C.Y."/>
            <person name="Wang Z.W."/>
            <person name="Zhao X."/>
            <person name="Zhong W.Y."/>
            <person name="Ma X.K."/>
            <person name="Ma L."/>
            <person name="Huang J."/>
            <person name="Chen G.Z."/>
            <person name="Huang M.Z."/>
            <person name="Huang L."/>
            <person name="Peng D.H."/>
            <person name="Luo Y.B."/>
            <person name="Zou S.Q."/>
            <person name="Chen S.P."/>
            <person name="Lan S."/>
            <person name="Tsai W.C."/>
            <person name="Van de Peer Y."/>
            <person name="Liu Z.J."/>
        </authorList>
    </citation>
    <scope>NUCLEOTIDE SEQUENCE [LARGE SCALE GENOMIC DNA]</scope>
    <source>
        <strain evidence="1">Lor287</strain>
    </source>
</reference>
<evidence type="ECO:0000313" key="1">
    <source>
        <dbReference type="EMBL" id="KAK8949668.1"/>
    </source>
</evidence>
<sequence length="162" mass="17390">MCGAEERTKFAPPSTSVGGHFLLLPRPSVVSSEQSPAPSSSSVGANEATSYSFVGVLVQFVHEQRTKFAPPSSVDGHFLLLPPPLAVNKATSCSSLLLCRSSGKKQVGEDSGCGGESEPWMHWRRQELNVGVTNPRCRRRRCGGMEFLLATTGETAKESHDT</sequence>
<proteinExistence type="predicted"/>